<proteinExistence type="predicted"/>
<keyword evidence="2" id="KW-1185">Reference proteome</keyword>
<evidence type="ECO:0000313" key="2">
    <source>
        <dbReference type="Proteomes" id="UP000051952"/>
    </source>
</evidence>
<gene>
    <name evidence="1" type="ORF">BSAL_24430</name>
</gene>
<reference evidence="2" key="1">
    <citation type="submission" date="2015-09" db="EMBL/GenBank/DDBJ databases">
        <authorList>
            <consortium name="Pathogen Informatics"/>
        </authorList>
    </citation>
    <scope>NUCLEOTIDE SEQUENCE [LARGE SCALE GENOMIC DNA]</scope>
    <source>
        <strain evidence="2">Lake Konstanz</strain>
    </source>
</reference>
<dbReference type="EMBL" id="CYKH01001783">
    <property type="protein sequence ID" value="CUG89986.1"/>
    <property type="molecule type" value="Genomic_DNA"/>
</dbReference>
<dbReference type="VEuPathDB" id="TriTrypDB:BSAL_24430"/>
<protein>
    <submittedName>
        <fullName evidence="1">Uncharacterized protein</fullName>
    </submittedName>
</protein>
<dbReference type="Proteomes" id="UP000051952">
    <property type="component" value="Unassembled WGS sequence"/>
</dbReference>
<name>A0A0S4JHZ0_BODSA</name>
<organism evidence="1 2">
    <name type="scientific">Bodo saltans</name>
    <name type="common">Flagellated protozoan</name>
    <dbReference type="NCBI Taxonomy" id="75058"/>
    <lineage>
        <taxon>Eukaryota</taxon>
        <taxon>Discoba</taxon>
        <taxon>Euglenozoa</taxon>
        <taxon>Kinetoplastea</taxon>
        <taxon>Metakinetoplastina</taxon>
        <taxon>Eubodonida</taxon>
        <taxon>Bodonidae</taxon>
        <taxon>Bodo</taxon>
    </lineage>
</organism>
<evidence type="ECO:0000313" key="1">
    <source>
        <dbReference type="EMBL" id="CUG89986.1"/>
    </source>
</evidence>
<accession>A0A0S4JHZ0</accession>
<dbReference type="AlphaFoldDB" id="A0A0S4JHZ0"/>
<sequence>MPPSAVKRTPFSIASTSSSLPQQQFGVVAQAALPDGQEVLRVVQHDAKPFASYSTARPAAQRTAVQFVDVVPLLTELSIVEEQTRLSIEIDAAKALETLTLLGRCFSTFSKHSSELPNKRQRCDDEPLQRTANCELRHRSKHLVQQWRTTLHFLSTSRLGFPQKTKTLQSSTNEEYFSHSVDGCGDILAQLATSANPELGMQCILAQLRIRGADAEVLRCVECVLEDARFGSLHGAVPFLHALFLASIGLVGAWFHCEIETAAVGSSLCYALRLLLAASSPYPIDSVRVEDGLMVYKALSTICYYRDAFTPIVGEDSMGKLEKLLLSTLTRAV</sequence>